<dbReference type="OrthoDB" id="9784896at2"/>
<feature type="disulfide bond" description="Redox-active" evidence="8">
    <location>
        <begin position="51"/>
        <end position="54"/>
    </location>
</feature>
<keyword evidence="5 7" id="KW-1015">Disulfide bond</keyword>
<comment type="similarity">
    <text evidence="2">Belongs to the thioredoxin family. DsbA subfamily.</text>
</comment>
<protein>
    <recommendedName>
        <fullName evidence="7">Thiol:disulfide interchange protein</fullName>
    </recommendedName>
</protein>
<keyword evidence="4 7" id="KW-0574">Periplasm</keyword>
<organism evidence="11 12">
    <name type="scientific">Novimethylophilus kurashikiensis</name>
    <dbReference type="NCBI Taxonomy" id="1825523"/>
    <lineage>
        <taxon>Bacteria</taxon>
        <taxon>Pseudomonadati</taxon>
        <taxon>Pseudomonadota</taxon>
        <taxon>Betaproteobacteria</taxon>
        <taxon>Nitrosomonadales</taxon>
        <taxon>Methylophilaceae</taxon>
        <taxon>Novimethylophilus</taxon>
    </lineage>
</organism>
<comment type="caution">
    <text evidence="11">The sequence shown here is derived from an EMBL/GenBank/DDBJ whole genome shotgun (WGS) entry which is preliminary data.</text>
</comment>
<dbReference type="Proteomes" id="UP000245081">
    <property type="component" value="Unassembled WGS sequence"/>
</dbReference>
<dbReference type="Gene3D" id="3.40.30.10">
    <property type="entry name" value="Glutaredoxin"/>
    <property type="match status" value="1"/>
</dbReference>
<evidence type="ECO:0000256" key="6">
    <source>
        <dbReference type="ARBA" id="ARBA00023284"/>
    </source>
</evidence>
<dbReference type="PIRSF" id="PIRSF001488">
    <property type="entry name" value="Tdi_protein"/>
    <property type="match status" value="1"/>
</dbReference>
<dbReference type="PANTHER" id="PTHR35891">
    <property type="entry name" value="THIOL:DISULFIDE INTERCHANGE PROTEIN DSBA"/>
    <property type="match status" value="1"/>
</dbReference>
<dbReference type="SUPFAM" id="SSF52833">
    <property type="entry name" value="Thioredoxin-like"/>
    <property type="match status" value="1"/>
</dbReference>
<evidence type="ECO:0000256" key="7">
    <source>
        <dbReference type="PIRNR" id="PIRNR001488"/>
    </source>
</evidence>
<comment type="subcellular location">
    <subcellularLocation>
        <location evidence="1 7">Periplasm</location>
    </subcellularLocation>
</comment>
<feature type="domain" description="Thioredoxin" evidence="10">
    <location>
        <begin position="15"/>
        <end position="200"/>
    </location>
</feature>
<evidence type="ECO:0000313" key="12">
    <source>
        <dbReference type="Proteomes" id="UP000245081"/>
    </source>
</evidence>
<dbReference type="PANTHER" id="PTHR35891:SF3">
    <property type="entry name" value="THIOL:DISULFIDE INTERCHANGE PROTEIN DSBL"/>
    <property type="match status" value="1"/>
</dbReference>
<dbReference type="PROSITE" id="PS51352">
    <property type="entry name" value="THIOREDOXIN_2"/>
    <property type="match status" value="1"/>
</dbReference>
<dbReference type="RefSeq" id="WP_109014916.1">
    <property type="nucleotide sequence ID" value="NZ_BDOQ01000003.1"/>
</dbReference>
<evidence type="ECO:0000256" key="4">
    <source>
        <dbReference type="ARBA" id="ARBA00022764"/>
    </source>
</evidence>
<evidence type="ECO:0000256" key="8">
    <source>
        <dbReference type="PIRSR" id="PIRSR001488-1"/>
    </source>
</evidence>
<dbReference type="InterPro" id="IPR023205">
    <property type="entry name" value="DsbA/DsbL"/>
</dbReference>
<dbReference type="Pfam" id="PF01323">
    <property type="entry name" value="DSBA"/>
    <property type="match status" value="1"/>
</dbReference>
<dbReference type="InterPro" id="IPR001853">
    <property type="entry name" value="DSBA-like_thioredoxin_dom"/>
</dbReference>
<keyword evidence="12" id="KW-1185">Reference proteome</keyword>
<dbReference type="GO" id="GO:0042597">
    <property type="term" value="C:periplasmic space"/>
    <property type="evidence" value="ECO:0007669"/>
    <property type="project" value="UniProtKB-SubCell"/>
</dbReference>
<evidence type="ECO:0000313" key="11">
    <source>
        <dbReference type="EMBL" id="GBG13747.1"/>
    </source>
</evidence>
<accession>A0A2R5F668</accession>
<dbReference type="InterPro" id="IPR050824">
    <property type="entry name" value="Thiol_disulfide_DsbA"/>
</dbReference>
<evidence type="ECO:0000256" key="9">
    <source>
        <dbReference type="SAM" id="SignalP"/>
    </source>
</evidence>
<gene>
    <name evidence="11" type="primary">dsbA</name>
    <name evidence="11" type="ORF">NMK_1298</name>
</gene>
<dbReference type="EMBL" id="BDOQ01000003">
    <property type="protein sequence ID" value="GBG13747.1"/>
    <property type="molecule type" value="Genomic_DNA"/>
</dbReference>
<proteinExistence type="inferred from homology"/>
<dbReference type="InterPro" id="IPR017937">
    <property type="entry name" value="Thioredoxin_CS"/>
</dbReference>
<evidence type="ECO:0000259" key="10">
    <source>
        <dbReference type="PROSITE" id="PS51352"/>
    </source>
</evidence>
<keyword evidence="3 9" id="KW-0732">Signal</keyword>
<evidence type="ECO:0000256" key="3">
    <source>
        <dbReference type="ARBA" id="ARBA00022729"/>
    </source>
</evidence>
<dbReference type="CDD" id="cd03019">
    <property type="entry name" value="DsbA_DsbA"/>
    <property type="match status" value="1"/>
</dbReference>
<evidence type="ECO:0000256" key="5">
    <source>
        <dbReference type="ARBA" id="ARBA00023157"/>
    </source>
</evidence>
<dbReference type="GO" id="GO:0015036">
    <property type="term" value="F:disulfide oxidoreductase activity"/>
    <property type="evidence" value="ECO:0007669"/>
    <property type="project" value="UniProtKB-ARBA"/>
</dbReference>
<feature type="chain" id="PRO_5015325435" description="Thiol:disulfide interchange protein" evidence="9">
    <location>
        <begin position="19"/>
        <end position="210"/>
    </location>
</feature>
<dbReference type="InterPro" id="IPR036249">
    <property type="entry name" value="Thioredoxin-like_sf"/>
</dbReference>
<evidence type="ECO:0000256" key="2">
    <source>
        <dbReference type="ARBA" id="ARBA00005791"/>
    </source>
</evidence>
<dbReference type="InterPro" id="IPR013766">
    <property type="entry name" value="Thioredoxin_domain"/>
</dbReference>
<sequence length="210" mass="23519">MKSFVAAVLMLFASLAAAEPQPGFDYMQTQAVIPTDNPSKIEVTELFWYGCPHCFQLEPTLNAWVKKLPKDVAFKRIPGLPRPDWAPMAKAFYTLEALGLTEKLHQPLFDALHKQHLFLPNDEAATVDWITKQSGLDRKKVEETFNSFSVNTKLMKAAQVFRASGATGVPTLIIDGRYYTSSTLAGGNEQALKVADYLIEKVRQEKAQKR</sequence>
<reference evidence="11 12" key="1">
    <citation type="journal article" date="2018" name="Environ. Microbiol.">
        <title>Isolation and genomic characterization of Novimethylophilus kurashikiensis gen. nov. sp. nov., a new lanthanide-dependent methylotrophic species of Methylophilaceae.</title>
        <authorList>
            <person name="Lv H."/>
            <person name="Sahin N."/>
            <person name="Tani A."/>
        </authorList>
    </citation>
    <scope>NUCLEOTIDE SEQUENCE [LARGE SCALE GENOMIC DNA]</scope>
    <source>
        <strain evidence="11 12">La2-4</strain>
    </source>
</reference>
<dbReference type="AlphaFoldDB" id="A0A2R5F668"/>
<keyword evidence="6" id="KW-0676">Redox-active center</keyword>
<dbReference type="PROSITE" id="PS00194">
    <property type="entry name" value="THIOREDOXIN_1"/>
    <property type="match status" value="1"/>
</dbReference>
<evidence type="ECO:0000256" key="1">
    <source>
        <dbReference type="ARBA" id="ARBA00004418"/>
    </source>
</evidence>
<feature type="signal peptide" evidence="9">
    <location>
        <begin position="1"/>
        <end position="18"/>
    </location>
</feature>
<name>A0A2R5F668_9PROT</name>